<sequence length="69" mass="7959">MAIHKTFRFNKITWAKDELLNSGQAAEHFMETPFLWSAGAICLDLCQNCARHCMEKLEHSSKMTWAVET</sequence>
<dbReference type="Proteomes" id="UP000298493">
    <property type="component" value="Unassembled WGS sequence"/>
</dbReference>
<name>A0A4Z1NE33_9PEZI</name>
<gene>
    <name evidence="1" type="ORF">E6O75_ATG01715</name>
</gene>
<reference evidence="1 2" key="1">
    <citation type="submission" date="2019-04" db="EMBL/GenBank/DDBJ databases">
        <title>High contiguity whole genome sequence and gene annotation resource for two Venturia nashicola isolates.</title>
        <authorList>
            <person name="Prokchorchik M."/>
            <person name="Won K."/>
            <person name="Lee Y."/>
            <person name="Choi E.D."/>
            <person name="Segonzac C."/>
            <person name="Sohn K.H."/>
        </authorList>
    </citation>
    <scope>NUCLEOTIDE SEQUENCE [LARGE SCALE GENOMIC DNA]</scope>
    <source>
        <strain evidence="1 2">PRI2</strain>
    </source>
</reference>
<evidence type="ECO:0000313" key="1">
    <source>
        <dbReference type="EMBL" id="TID13737.1"/>
    </source>
</evidence>
<dbReference type="AlphaFoldDB" id="A0A4Z1NE33"/>
<comment type="caution">
    <text evidence="1">The sequence shown here is derived from an EMBL/GenBank/DDBJ whole genome shotgun (WGS) entry which is preliminary data.</text>
</comment>
<organism evidence="1 2">
    <name type="scientific">Venturia nashicola</name>
    <dbReference type="NCBI Taxonomy" id="86259"/>
    <lineage>
        <taxon>Eukaryota</taxon>
        <taxon>Fungi</taxon>
        <taxon>Dikarya</taxon>
        <taxon>Ascomycota</taxon>
        <taxon>Pezizomycotina</taxon>
        <taxon>Dothideomycetes</taxon>
        <taxon>Pleosporomycetidae</taxon>
        <taxon>Venturiales</taxon>
        <taxon>Venturiaceae</taxon>
        <taxon>Venturia</taxon>
    </lineage>
</organism>
<evidence type="ECO:0000313" key="2">
    <source>
        <dbReference type="Proteomes" id="UP000298493"/>
    </source>
</evidence>
<proteinExistence type="predicted"/>
<accession>A0A4Z1NE33</accession>
<dbReference type="EMBL" id="SNSC02000025">
    <property type="protein sequence ID" value="TID13737.1"/>
    <property type="molecule type" value="Genomic_DNA"/>
</dbReference>
<keyword evidence="2" id="KW-1185">Reference proteome</keyword>
<protein>
    <submittedName>
        <fullName evidence="1">Uncharacterized protein</fullName>
    </submittedName>
</protein>